<evidence type="ECO:0000313" key="3">
    <source>
        <dbReference type="Proteomes" id="UP001175228"/>
    </source>
</evidence>
<evidence type="ECO:0000256" key="1">
    <source>
        <dbReference type="SAM" id="Phobius"/>
    </source>
</evidence>
<comment type="caution">
    <text evidence="2">The sequence shown here is derived from an EMBL/GenBank/DDBJ whole genome shotgun (WGS) entry which is preliminary data.</text>
</comment>
<feature type="transmembrane region" description="Helical" evidence="1">
    <location>
        <begin position="20"/>
        <end position="44"/>
    </location>
</feature>
<organism evidence="2 3">
    <name type="scientific">Armillaria luteobubalina</name>
    <dbReference type="NCBI Taxonomy" id="153913"/>
    <lineage>
        <taxon>Eukaryota</taxon>
        <taxon>Fungi</taxon>
        <taxon>Dikarya</taxon>
        <taxon>Basidiomycota</taxon>
        <taxon>Agaricomycotina</taxon>
        <taxon>Agaricomycetes</taxon>
        <taxon>Agaricomycetidae</taxon>
        <taxon>Agaricales</taxon>
        <taxon>Marasmiineae</taxon>
        <taxon>Physalacriaceae</taxon>
        <taxon>Armillaria</taxon>
    </lineage>
</organism>
<dbReference type="Proteomes" id="UP001175228">
    <property type="component" value="Unassembled WGS sequence"/>
</dbReference>
<keyword evidence="3" id="KW-1185">Reference proteome</keyword>
<proteinExistence type="predicted"/>
<evidence type="ECO:0000313" key="2">
    <source>
        <dbReference type="EMBL" id="KAK0478620.1"/>
    </source>
</evidence>
<keyword evidence="1" id="KW-1133">Transmembrane helix</keyword>
<name>A0AA39UH51_9AGAR</name>
<gene>
    <name evidence="2" type="ORF">EDD18DRAFT_1208679</name>
</gene>
<keyword evidence="1" id="KW-0472">Membrane</keyword>
<protein>
    <submittedName>
        <fullName evidence="2">Uncharacterized protein</fullName>
    </submittedName>
</protein>
<accession>A0AA39UH51</accession>
<keyword evidence="1" id="KW-0812">Transmembrane</keyword>
<reference evidence="2" key="1">
    <citation type="submission" date="2023-06" db="EMBL/GenBank/DDBJ databases">
        <authorList>
            <consortium name="Lawrence Berkeley National Laboratory"/>
            <person name="Ahrendt S."/>
            <person name="Sahu N."/>
            <person name="Indic B."/>
            <person name="Wong-Bajracharya J."/>
            <person name="Merenyi Z."/>
            <person name="Ke H.-M."/>
            <person name="Monk M."/>
            <person name="Kocsube S."/>
            <person name="Drula E."/>
            <person name="Lipzen A."/>
            <person name="Balint B."/>
            <person name="Henrissat B."/>
            <person name="Andreopoulos B."/>
            <person name="Martin F.M."/>
            <person name="Harder C.B."/>
            <person name="Rigling D."/>
            <person name="Ford K.L."/>
            <person name="Foster G.D."/>
            <person name="Pangilinan J."/>
            <person name="Papanicolaou A."/>
            <person name="Barry K."/>
            <person name="LaButti K."/>
            <person name="Viragh M."/>
            <person name="Koriabine M."/>
            <person name="Yan M."/>
            <person name="Riley R."/>
            <person name="Champramary S."/>
            <person name="Plett K.L."/>
            <person name="Tsai I.J."/>
            <person name="Slot J."/>
            <person name="Sipos G."/>
            <person name="Plett J."/>
            <person name="Nagy L.G."/>
            <person name="Grigoriev I.V."/>
        </authorList>
    </citation>
    <scope>NUCLEOTIDE SEQUENCE</scope>
    <source>
        <strain evidence="2">HWK02</strain>
    </source>
</reference>
<feature type="non-terminal residue" evidence="2">
    <location>
        <position position="1"/>
    </location>
</feature>
<sequence>MLSQLWQKVELEKHSLFLDLFLRICPDLHIFGFWMLLQMLHLLLTLRSLAELLLLVNQLMMLEIFWEGCIRIGLLFLTMQMIQRL</sequence>
<dbReference type="EMBL" id="JAUEPU010000095">
    <property type="protein sequence ID" value="KAK0478620.1"/>
    <property type="molecule type" value="Genomic_DNA"/>
</dbReference>
<dbReference type="AlphaFoldDB" id="A0AA39UH51"/>